<dbReference type="AlphaFoldDB" id="A0AA38XBT6"/>
<reference evidence="2" key="1">
    <citation type="submission" date="2022-10" db="EMBL/GenBank/DDBJ databases">
        <title>Culturing micro-colonial fungi from biological soil crusts in the Mojave desert and describing Neophaeococcomyces mojavensis, and introducing the new genera and species Taxawa tesnikishii.</title>
        <authorList>
            <person name="Kurbessoian T."/>
            <person name="Stajich J.E."/>
        </authorList>
    </citation>
    <scope>NUCLEOTIDE SEQUENCE</scope>
    <source>
        <strain evidence="2">TK_41</strain>
    </source>
</reference>
<feature type="compositionally biased region" description="Polar residues" evidence="1">
    <location>
        <begin position="541"/>
        <end position="556"/>
    </location>
</feature>
<feature type="compositionally biased region" description="Low complexity" evidence="1">
    <location>
        <begin position="808"/>
        <end position="821"/>
    </location>
</feature>
<feature type="compositionally biased region" description="Basic and acidic residues" evidence="1">
    <location>
        <begin position="237"/>
        <end position="252"/>
    </location>
</feature>
<name>A0AA38XBT6_9EURO</name>
<proteinExistence type="predicted"/>
<feature type="region of interest" description="Disordered" evidence="1">
    <location>
        <begin position="541"/>
        <end position="568"/>
    </location>
</feature>
<protein>
    <submittedName>
        <fullName evidence="2">Uncharacterized protein</fullName>
    </submittedName>
</protein>
<feature type="compositionally biased region" description="Polar residues" evidence="1">
    <location>
        <begin position="683"/>
        <end position="696"/>
    </location>
</feature>
<feature type="compositionally biased region" description="Basic and acidic residues" evidence="1">
    <location>
        <begin position="868"/>
        <end position="883"/>
    </location>
</feature>
<feature type="compositionally biased region" description="Polar residues" evidence="1">
    <location>
        <begin position="170"/>
        <end position="182"/>
    </location>
</feature>
<gene>
    <name evidence="2" type="ORF">H2200_005345</name>
</gene>
<feature type="region of interest" description="Disordered" evidence="1">
    <location>
        <begin position="1002"/>
        <end position="1037"/>
    </location>
</feature>
<feature type="compositionally biased region" description="Basic and acidic residues" evidence="1">
    <location>
        <begin position="1002"/>
        <end position="1014"/>
    </location>
</feature>
<keyword evidence="3" id="KW-1185">Reference proteome</keyword>
<feature type="compositionally biased region" description="Polar residues" evidence="1">
    <location>
        <begin position="191"/>
        <end position="203"/>
    </location>
</feature>
<feature type="region of interest" description="Disordered" evidence="1">
    <location>
        <begin position="222"/>
        <end position="252"/>
    </location>
</feature>
<feature type="region of interest" description="Disordered" evidence="1">
    <location>
        <begin position="150"/>
        <end position="203"/>
    </location>
</feature>
<organism evidence="2 3">
    <name type="scientific">Cladophialophora chaetospira</name>
    <dbReference type="NCBI Taxonomy" id="386627"/>
    <lineage>
        <taxon>Eukaryota</taxon>
        <taxon>Fungi</taxon>
        <taxon>Dikarya</taxon>
        <taxon>Ascomycota</taxon>
        <taxon>Pezizomycotina</taxon>
        <taxon>Eurotiomycetes</taxon>
        <taxon>Chaetothyriomycetidae</taxon>
        <taxon>Chaetothyriales</taxon>
        <taxon>Herpotrichiellaceae</taxon>
        <taxon>Cladophialophora</taxon>
    </lineage>
</organism>
<feature type="compositionally biased region" description="Polar residues" evidence="1">
    <location>
        <begin position="222"/>
        <end position="234"/>
    </location>
</feature>
<feature type="region of interest" description="Disordered" evidence="1">
    <location>
        <begin position="580"/>
        <end position="640"/>
    </location>
</feature>
<evidence type="ECO:0000313" key="3">
    <source>
        <dbReference type="Proteomes" id="UP001172673"/>
    </source>
</evidence>
<feature type="region of interest" description="Disordered" evidence="1">
    <location>
        <begin position="761"/>
        <end position="824"/>
    </location>
</feature>
<evidence type="ECO:0000313" key="2">
    <source>
        <dbReference type="EMBL" id="KAJ9610568.1"/>
    </source>
</evidence>
<feature type="region of interest" description="Disordered" evidence="1">
    <location>
        <begin position="848"/>
        <end position="892"/>
    </location>
</feature>
<sequence length="1037" mass="116810">MAFPSTIMWPLFVTTPHKGEFALGYNLQTLFNLQQDTELAFSNNSALRSGLPFAFLTHDLNYIPSSIILQRAPPPYLEVIKYYFRPQFEELELRFHNVEVLGAATLGEWKKGLESSGHERYADSTRFEQWELQRGFSRALSARDNTAIFATTEPLPAEGRTPPKFDRLQKNPSRSAAGTPSSGHVPLEISNAGSVSGESQYTAGKSSNGVWPNFLAATEAQSHQDILSQTSSRLPRQRPERSLKEATEARAERRKEIERRCLALNPPIMPSTLAYMDAFRAAILISLPLDDKAWDVLRPRLLSQRTEAEQRELQTTLSDPSIQQVDRQQLEEEQRVARENSSQMWHALKIPSREKIRRFTEEFIQITWSNGQAVTKSTASKFAAEVLSHIRQRFDESIAQEDQMLALKGTAFPQDPASMSCRKLILQDMKWAFVEFVQPHTQRFGKDLFLCHVCDTNQKLFAFEAIIQHFASKHTSALSHGNSIVSWEADWPIEPPFDPHPNILWALGGNTSAKPRPNQQSLPNLPSRGISSFVGGVSEPRSTFSSYIPPTEGMTNPQIPRPSSRQRPKWHDARHVEPFSPRFGAGNGPGHVSHASATRSEASGIAMEDDGHGRFPVIGGPNEGRSGPRSHAGESTGSNFGFAMAYHHPFRVAAHRGQSPRSLDHGRDWGSWREAQPLSESSVVYSHDGGSSTLSYGGSHARPRGTRSRTGRDSTAPSHTSLHRGNRSEAGTSHNEQDSSRTGIDTFGTKDVVEDFLNSFDPLASTGTSGTGRAELPGTPEHRLRPSMTTSRPFVGSASRHSGWDALSSPPTSHISSFSPPQQRASLPIREIERRPVDVMDPLRYPRHSPQLAHGYDVTGGLAAGSRQSEERLEHRPSVRYGDETESTYDRSSAFVQPVYERRYIYDREGRRYEEIREMDIERHPLQQDTLSERSRESYAVEGRRYVDERGYFLDQAYGREAYSREVPRAYRVNDIEYSSHQNREPLFESRYRGEELLGPEHRTRTIRYDDHDITYQPVESPRRTASRSLGMSRPEE</sequence>
<dbReference type="EMBL" id="JAPDRK010000007">
    <property type="protein sequence ID" value="KAJ9610568.1"/>
    <property type="molecule type" value="Genomic_DNA"/>
</dbReference>
<accession>A0AA38XBT6</accession>
<feature type="region of interest" description="Disordered" evidence="1">
    <location>
        <begin position="683"/>
        <end position="746"/>
    </location>
</feature>
<dbReference type="Proteomes" id="UP001172673">
    <property type="component" value="Unassembled WGS sequence"/>
</dbReference>
<comment type="caution">
    <text evidence="2">The sequence shown here is derived from an EMBL/GenBank/DDBJ whole genome shotgun (WGS) entry which is preliminary data.</text>
</comment>
<evidence type="ECO:0000256" key="1">
    <source>
        <dbReference type="SAM" id="MobiDB-lite"/>
    </source>
</evidence>